<comment type="caution">
    <text evidence="1">The sequence shown here is derived from an EMBL/GenBank/DDBJ whole genome shotgun (WGS) entry which is preliminary data.</text>
</comment>
<organism evidence="1 2">
    <name type="scientific">Pleurotus cornucopiae</name>
    <name type="common">Cornucopia mushroom</name>
    <dbReference type="NCBI Taxonomy" id="5321"/>
    <lineage>
        <taxon>Eukaryota</taxon>
        <taxon>Fungi</taxon>
        <taxon>Dikarya</taxon>
        <taxon>Basidiomycota</taxon>
        <taxon>Agaricomycotina</taxon>
        <taxon>Agaricomycetes</taxon>
        <taxon>Agaricomycetidae</taxon>
        <taxon>Agaricales</taxon>
        <taxon>Pleurotineae</taxon>
        <taxon>Pleurotaceae</taxon>
        <taxon>Pleurotus</taxon>
    </lineage>
</organism>
<evidence type="ECO:0000313" key="1">
    <source>
        <dbReference type="EMBL" id="KAG9220355.1"/>
    </source>
</evidence>
<evidence type="ECO:0000313" key="2">
    <source>
        <dbReference type="Proteomes" id="UP000824881"/>
    </source>
</evidence>
<protein>
    <submittedName>
        <fullName evidence="1">Uncharacterized protein</fullName>
    </submittedName>
</protein>
<keyword evidence="2" id="KW-1185">Reference proteome</keyword>
<dbReference type="EMBL" id="WQMT02000007">
    <property type="protein sequence ID" value="KAG9220355.1"/>
    <property type="molecule type" value="Genomic_DNA"/>
</dbReference>
<gene>
    <name evidence="1" type="ORF">CCMSSC00406_0006620</name>
</gene>
<sequence length="1129" mass="122239">MEENVAEQERDLRDLIRRAKGQPNKTGNMRRDTLTHLISLTQSTQPASLKILAADGIQYFFKDFPELEEGSINAVYDLCEDQSPMVRIEGYKALAHMSRAQTKWVKRNADVLLQLLQSDEPDEVTVVKQSLLEHLELDPRITLSVLCDQIAPLEASSDDEEKGIRDRLRVLVLSFLADEAKHAIARRVTSGSEAEDVLVGELLTAIPKLPPPDVGKIVKEILLVLPSYSTQSRQGKALLRVLLDLARDSLRKALRSSASRQAISFEDTQFYLQLAHILAVERSAAPATDLLAFYLTSLASKMTLQRLSPPNQVLAIGQLADAFRASGRDDTSLGLVTEEETAKVRRQAVDACPILFERLVDIGIADSKTMGACIILLTECVRRNKDTSWSIPAHFETALARLTTSSFCADDNTGGNHNIREARHIKGLIRSIAPSLFSSVKPQQTQTAATATGRRPNTNTTPRDSITRSPSASTSASSPVVIKRPTYNDGDKSATPISSRITSKPGITEDRPAKRLKTEAETPSLLSRMGTDKNGNNSVFGAVMARQRNTMNATPRDRPLRSPVPQVNVKASPSSSGKAEGGISIKGAADRDGGRPSNGTNNTASPASLLARLHASPAAPANNRDIFHDLGICVRLQFIARRRALGSTTLAADILATATDVEVEPIPLDPANLDLAVLTSPLAFYHYHQHHAAATHYPDNMSNRPCVECEGGKHGDDNDDTISGGTANTTSSSSELAGTTGDSHCGSAMCISAIVNDTSVTYILQSTGERSLGWMAMGFGRSMTNSPMVLAWAPSSGGITISQRIATQKVMPTVDSSPPKVATLHNGLSVASGDQPKFAFSVPKDDTTSQWVIYAFGTDVPAAATDASINQHVETGTAQLDLTKALDSSGSSSTNPASSGATSDIPFTPVQRIIVVHAVFCIVGFLLFLPTGALLARYLRTLWPQWFKAHWIVQLGIAGPTIVVGVVLGIYAVHKAGGVHLSTTHRKWGVALFALYFFQCALGALIHFVKPKPKATAYAVHPAARRPLQNYIHAVVGLLTIGLSFYQVRTGYTTEWPLSTGRGDVRMGANIVWYIWVVLLPVLYTLGLALLPRQFRQEAANTRNGVKDGEDEDRDRINAPIQTRYRDAF</sequence>
<name>A0ACB7IQF7_PLECO</name>
<dbReference type="Proteomes" id="UP000824881">
    <property type="component" value="Unassembled WGS sequence"/>
</dbReference>
<proteinExistence type="predicted"/>
<accession>A0ACB7IQF7</accession>
<reference evidence="1 2" key="1">
    <citation type="journal article" date="2021" name="Appl. Environ. Microbiol.">
        <title>Genetic linkage and physical mapping for an oyster mushroom Pleurotus cornucopiae and QTL analysis for the trait cap color.</title>
        <authorList>
            <person name="Zhang Y."/>
            <person name="Gao W."/>
            <person name="Sonnenberg A."/>
            <person name="Chen Q."/>
            <person name="Zhang J."/>
            <person name="Huang C."/>
        </authorList>
    </citation>
    <scope>NUCLEOTIDE SEQUENCE [LARGE SCALE GENOMIC DNA]</scope>
    <source>
        <strain evidence="1">CCMSSC00406</strain>
    </source>
</reference>